<evidence type="ECO:0008006" key="4">
    <source>
        <dbReference type="Google" id="ProtNLM"/>
    </source>
</evidence>
<keyword evidence="1" id="KW-0175">Coiled coil</keyword>
<feature type="coiled-coil region" evidence="1">
    <location>
        <begin position="259"/>
        <end position="318"/>
    </location>
</feature>
<reference evidence="2 3" key="1">
    <citation type="submission" date="2014-04" db="EMBL/GenBank/DDBJ databases">
        <authorList>
            <consortium name="DOE Joint Genome Institute"/>
            <person name="Kuo A."/>
            <person name="Kohler A."/>
            <person name="Nagy L.G."/>
            <person name="Floudas D."/>
            <person name="Copeland A."/>
            <person name="Barry K.W."/>
            <person name="Cichocki N."/>
            <person name="Veneault-Fourrey C."/>
            <person name="LaButti K."/>
            <person name="Lindquist E.A."/>
            <person name="Lipzen A."/>
            <person name="Lundell T."/>
            <person name="Morin E."/>
            <person name="Murat C."/>
            <person name="Sun H."/>
            <person name="Tunlid A."/>
            <person name="Henrissat B."/>
            <person name="Grigoriev I.V."/>
            <person name="Hibbett D.S."/>
            <person name="Martin F."/>
            <person name="Nordberg H.P."/>
            <person name="Cantor M.N."/>
            <person name="Hua S.X."/>
        </authorList>
    </citation>
    <scope>NUCLEOTIDE SEQUENCE [LARGE SCALE GENOMIC DNA]</scope>
    <source>
        <strain evidence="2 3">LaAM-08-1</strain>
    </source>
</reference>
<reference evidence="3" key="2">
    <citation type="submission" date="2015-01" db="EMBL/GenBank/DDBJ databases">
        <title>Evolutionary Origins and Diversification of the Mycorrhizal Mutualists.</title>
        <authorList>
            <consortium name="DOE Joint Genome Institute"/>
            <consortium name="Mycorrhizal Genomics Consortium"/>
            <person name="Kohler A."/>
            <person name="Kuo A."/>
            <person name="Nagy L.G."/>
            <person name="Floudas D."/>
            <person name="Copeland A."/>
            <person name="Barry K.W."/>
            <person name="Cichocki N."/>
            <person name="Veneault-Fourrey C."/>
            <person name="LaButti K."/>
            <person name="Lindquist E.A."/>
            <person name="Lipzen A."/>
            <person name="Lundell T."/>
            <person name="Morin E."/>
            <person name="Murat C."/>
            <person name="Riley R."/>
            <person name="Ohm R."/>
            <person name="Sun H."/>
            <person name="Tunlid A."/>
            <person name="Henrissat B."/>
            <person name="Grigoriev I.V."/>
            <person name="Hibbett D.S."/>
            <person name="Martin F."/>
        </authorList>
    </citation>
    <scope>NUCLEOTIDE SEQUENCE [LARGE SCALE GENOMIC DNA]</scope>
    <source>
        <strain evidence="3">LaAM-08-1</strain>
    </source>
</reference>
<proteinExistence type="predicted"/>
<dbReference type="Proteomes" id="UP000054477">
    <property type="component" value="Unassembled WGS sequence"/>
</dbReference>
<name>A0A0C9XSP7_9AGAR</name>
<dbReference type="EMBL" id="KN838658">
    <property type="protein sequence ID" value="KIJ98917.1"/>
    <property type="molecule type" value="Genomic_DNA"/>
</dbReference>
<evidence type="ECO:0000256" key="1">
    <source>
        <dbReference type="SAM" id="Coils"/>
    </source>
</evidence>
<gene>
    <name evidence="2" type="ORF">K443DRAFT_103146</name>
</gene>
<feature type="coiled-coil region" evidence="1">
    <location>
        <begin position="132"/>
        <end position="173"/>
    </location>
</feature>
<organism evidence="2 3">
    <name type="scientific">Laccaria amethystina LaAM-08-1</name>
    <dbReference type="NCBI Taxonomy" id="1095629"/>
    <lineage>
        <taxon>Eukaryota</taxon>
        <taxon>Fungi</taxon>
        <taxon>Dikarya</taxon>
        <taxon>Basidiomycota</taxon>
        <taxon>Agaricomycotina</taxon>
        <taxon>Agaricomycetes</taxon>
        <taxon>Agaricomycetidae</taxon>
        <taxon>Agaricales</taxon>
        <taxon>Agaricineae</taxon>
        <taxon>Hydnangiaceae</taxon>
        <taxon>Laccaria</taxon>
    </lineage>
</organism>
<dbReference type="OrthoDB" id="2754287at2759"/>
<protein>
    <recommendedName>
        <fullName evidence="4">HAUS augmin-like complex subunit 3 N-terminal domain-containing protein</fullName>
    </recommendedName>
</protein>
<evidence type="ECO:0000313" key="3">
    <source>
        <dbReference type="Proteomes" id="UP000054477"/>
    </source>
</evidence>
<keyword evidence="3" id="KW-1185">Reference proteome</keyword>
<sequence length="560" mass="62540">MFDTASPTTTLTSIVSNLGGPRVNPSDIEWANDITPGKLLINWLVAQLDPEVANSNDDREIQHRAALRDVMLEDEELKILAHVKDGILDSDDADIMAPADYLPPSHLKKRAEYMNNETELLQQESDHLKIRLVQAKKASQKMSQTLKTLQSRIKDINSQIETETDLLAELSLKADNTIASTKSRALALLDTLNPNSSVCTEVNGYMTPTATRFDPTASPALVLETARLTLSSLADARATIIGDLSHHQEPGTRKKLPEIGELQSEAQRLEASIENAKANPNCYDSAFLYELEKLCKQLESGEEGLDNLEREENEEEEEVEVDVYMELTQAWALDQAAMLQARSDALDEALALLGPRVLAPLEDLHESLSITTSHAREAEVLLRTLGEELEDLLEDADVNTRRESMIQKEVAEDEDDVMERELVKLFKELKDLRAPDAPPLVVLNRADVLAELEYLVDRGRTLQGEGELWVQERLLPSLAALPQHHHPLLSAIYAHSPMNTSLPFTFPQPLEELRDSGSVKAEELQAAVVRLQKEYEQNLLNPDGKTKRRLGGFVDKWAPR</sequence>
<dbReference type="HOGENOM" id="CLU_035916_0_0_1"/>
<evidence type="ECO:0000313" key="2">
    <source>
        <dbReference type="EMBL" id="KIJ98917.1"/>
    </source>
</evidence>
<dbReference type="AlphaFoldDB" id="A0A0C9XSP7"/>
<accession>A0A0C9XSP7</accession>